<dbReference type="AlphaFoldDB" id="A0A8J4LNK2"/>
<protein>
    <submittedName>
        <fullName evidence="3">Uncharacterized protein</fullName>
    </submittedName>
</protein>
<sequence length="664" mass="67876">MVDKNADGPHASESTQGFLQARGGNTIKWKSLYNRHGSRAVLLNELRLQGCIACVIQLVVTLGLQGGWYARFYHLDKRLEHVPVPTMVFTAVLSCLGLVGLALLKSLLLGIHAVSSLALGAALGAYHTGVYMLLADRCDRTQSSFRGCDSCACAAANTCTRTALGDPACAACRAWPTDVCSKANGFFPYMGLSVLLLMCLPAVFSLLVLMRLEKAHSDLASRVLYARTLVLRELERLRDGFGLSVEVGVLTHMMATLMRHGSPRDRGPVGSCCELLQLEPGSLEVEWQDVEAQGGRSKWQSTIAAFTANGLPLGSGSTKYPASAAMFAAAGGRPQPDPLMDATLPASAGAIPPGPISVSVSPLGESSLIKSGGTRQGTLGVVPAAPPPPSATTSLPTPGSGPGSTAAAGATVSPPQAAQQRSFLWHKVDLLGSDLGSDAGTKGRAPAGDAAVPGPNPERHAGGGSGKGPAFGVSGVASAGVSRQTTGQGGPLASGSWAAHGGSAADGLIDSQTAWGKVEGRREAGEVAVVDLKGAEDQFTFAPWKPPPPPQAGAAAATAARGLGGASGRVAGGSPSPPAVSATASRRNQMIMTLADGERGGAASGLESKSASGSGYGAKDALLPGKVPVDEVQPEVADEADPGQLRQFKTPRSLTKARTNRQLL</sequence>
<feature type="region of interest" description="Disordered" evidence="1">
    <location>
        <begin position="596"/>
        <end position="664"/>
    </location>
</feature>
<feature type="transmembrane region" description="Helical" evidence="2">
    <location>
        <begin position="82"/>
        <end position="104"/>
    </location>
</feature>
<feature type="region of interest" description="Disordered" evidence="1">
    <location>
        <begin position="541"/>
        <end position="584"/>
    </location>
</feature>
<feature type="compositionally biased region" description="Low complexity" evidence="1">
    <location>
        <begin position="391"/>
        <end position="415"/>
    </location>
</feature>
<evidence type="ECO:0000256" key="2">
    <source>
        <dbReference type="SAM" id="Phobius"/>
    </source>
</evidence>
<feature type="compositionally biased region" description="Low complexity" evidence="1">
    <location>
        <begin position="572"/>
        <end position="582"/>
    </location>
</feature>
<feature type="compositionally biased region" description="Low complexity" evidence="1">
    <location>
        <begin position="493"/>
        <end position="504"/>
    </location>
</feature>
<feature type="region of interest" description="Disordered" evidence="1">
    <location>
        <begin position="435"/>
        <end position="504"/>
    </location>
</feature>
<keyword evidence="2" id="KW-0472">Membrane</keyword>
<feature type="compositionally biased region" description="Gly residues" evidence="1">
    <location>
        <begin position="562"/>
        <end position="571"/>
    </location>
</feature>
<feature type="region of interest" description="Disordered" evidence="1">
    <location>
        <begin position="367"/>
        <end position="418"/>
    </location>
</feature>
<feature type="compositionally biased region" description="Low complexity" evidence="1">
    <location>
        <begin position="608"/>
        <end position="619"/>
    </location>
</feature>
<evidence type="ECO:0000256" key="1">
    <source>
        <dbReference type="SAM" id="MobiDB-lite"/>
    </source>
</evidence>
<feature type="compositionally biased region" description="Polar residues" evidence="1">
    <location>
        <begin position="650"/>
        <end position="664"/>
    </location>
</feature>
<name>A0A8J4LNK2_9CHLO</name>
<feature type="transmembrane region" description="Helical" evidence="2">
    <location>
        <begin position="48"/>
        <end position="70"/>
    </location>
</feature>
<feature type="transmembrane region" description="Helical" evidence="2">
    <location>
        <begin position="186"/>
        <end position="209"/>
    </location>
</feature>
<evidence type="ECO:0000313" key="4">
    <source>
        <dbReference type="Proteomes" id="UP000722791"/>
    </source>
</evidence>
<organism evidence="3 4">
    <name type="scientific">Volvox reticuliferus</name>
    <dbReference type="NCBI Taxonomy" id="1737510"/>
    <lineage>
        <taxon>Eukaryota</taxon>
        <taxon>Viridiplantae</taxon>
        <taxon>Chlorophyta</taxon>
        <taxon>core chlorophytes</taxon>
        <taxon>Chlorophyceae</taxon>
        <taxon>CS clade</taxon>
        <taxon>Chlamydomonadales</taxon>
        <taxon>Volvocaceae</taxon>
        <taxon>Volvox</taxon>
    </lineage>
</organism>
<feature type="compositionally biased region" description="Acidic residues" evidence="1">
    <location>
        <begin position="632"/>
        <end position="641"/>
    </location>
</feature>
<keyword evidence="2" id="KW-0812">Transmembrane</keyword>
<proteinExistence type="predicted"/>
<evidence type="ECO:0000313" key="3">
    <source>
        <dbReference type="EMBL" id="GIM02991.1"/>
    </source>
</evidence>
<feature type="compositionally biased region" description="Low complexity" evidence="1">
    <location>
        <begin position="552"/>
        <end position="561"/>
    </location>
</feature>
<dbReference type="EMBL" id="BNCQ01000013">
    <property type="protein sequence ID" value="GIM02991.1"/>
    <property type="molecule type" value="Genomic_DNA"/>
</dbReference>
<dbReference type="Proteomes" id="UP000722791">
    <property type="component" value="Unassembled WGS sequence"/>
</dbReference>
<comment type="caution">
    <text evidence="3">The sequence shown here is derived from an EMBL/GenBank/DDBJ whole genome shotgun (WGS) entry which is preliminary data.</text>
</comment>
<accession>A0A8J4LNK2</accession>
<gene>
    <name evidence="3" type="ORF">Vretimale_7799</name>
</gene>
<reference evidence="3" key="1">
    <citation type="journal article" date="2021" name="Proc. Natl. Acad. Sci. U.S.A.">
        <title>Three genomes in the algal genus Volvox reveal the fate of a haploid sex-determining region after a transition to homothallism.</title>
        <authorList>
            <person name="Yamamoto K."/>
            <person name="Hamaji T."/>
            <person name="Kawai-Toyooka H."/>
            <person name="Matsuzaki R."/>
            <person name="Takahashi F."/>
            <person name="Nishimura Y."/>
            <person name="Kawachi M."/>
            <person name="Noguchi H."/>
            <person name="Minakuchi Y."/>
            <person name="Umen J.G."/>
            <person name="Toyoda A."/>
            <person name="Nozaki H."/>
        </authorList>
    </citation>
    <scope>NUCLEOTIDE SEQUENCE</scope>
    <source>
        <strain evidence="3">NIES-3785</strain>
    </source>
</reference>
<feature type="transmembrane region" description="Helical" evidence="2">
    <location>
        <begin position="116"/>
        <end position="134"/>
    </location>
</feature>
<keyword evidence="2" id="KW-1133">Transmembrane helix</keyword>